<organism evidence="2 3">
    <name type="scientific">Actinorhabdospora filicis</name>
    <dbReference type="NCBI Taxonomy" id="1785913"/>
    <lineage>
        <taxon>Bacteria</taxon>
        <taxon>Bacillati</taxon>
        <taxon>Actinomycetota</taxon>
        <taxon>Actinomycetes</taxon>
        <taxon>Micromonosporales</taxon>
        <taxon>Micromonosporaceae</taxon>
        <taxon>Actinorhabdospora</taxon>
    </lineage>
</organism>
<dbReference type="Gene3D" id="3.10.129.10">
    <property type="entry name" value="Hotdog Thioesterase"/>
    <property type="match status" value="1"/>
</dbReference>
<reference evidence="2" key="1">
    <citation type="submission" date="2023-03" db="EMBL/GenBank/DDBJ databases">
        <title>Actinorhabdospora filicis NBRC 111898.</title>
        <authorList>
            <person name="Ichikawa N."/>
            <person name="Sato H."/>
            <person name="Tonouchi N."/>
        </authorList>
    </citation>
    <scope>NUCLEOTIDE SEQUENCE</scope>
    <source>
        <strain evidence="2">NBRC 111898</strain>
    </source>
</reference>
<dbReference type="AlphaFoldDB" id="A0A9W6SIR5"/>
<evidence type="ECO:0000313" key="3">
    <source>
        <dbReference type="Proteomes" id="UP001165079"/>
    </source>
</evidence>
<name>A0A9W6SIR5_9ACTN</name>
<comment type="caution">
    <text evidence="2">The sequence shown here is derived from an EMBL/GenBank/DDBJ whole genome shotgun (WGS) entry which is preliminary data.</text>
</comment>
<protein>
    <submittedName>
        <fullName evidence="2">A-factor biosynthesis protein AfsA</fullName>
    </submittedName>
</protein>
<accession>A0A9W6SIR5</accession>
<dbReference type="RefSeq" id="WP_285663011.1">
    <property type="nucleotide sequence ID" value="NZ_BSTX01000002.1"/>
</dbReference>
<keyword evidence="3" id="KW-1185">Reference proteome</keyword>
<sequence length="233" mass="25210">MGAPFTPFADGARIHTLDTFLTLLECGSPPPECEARAGQGLSARDWARLESAAAGLPGVRVEPWPYRRPVALGVHKTDPANLLVDGLREIEPGEFAAGLHVDPGCGMLADRDNGARHLPGMLEVEACLQLAMAVTALRLGEAWAFVTGRTSIAFPAFLFPLPAELRLVVEDDRPAGRGFRDLVLAASIEQGERVVMTMDFRSRAFEPALIREAERRQLTSLMDVTASVLAGRR</sequence>
<feature type="domain" description="A-factor biosynthesis hotdog" evidence="1">
    <location>
        <begin position="74"/>
        <end position="203"/>
    </location>
</feature>
<dbReference type="EMBL" id="BSTX01000002">
    <property type="protein sequence ID" value="GLZ77830.1"/>
    <property type="molecule type" value="Genomic_DNA"/>
</dbReference>
<proteinExistence type="predicted"/>
<dbReference type="InterPro" id="IPR029069">
    <property type="entry name" value="HotDog_dom_sf"/>
</dbReference>
<evidence type="ECO:0000313" key="2">
    <source>
        <dbReference type="EMBL" id="GLZ77830.1"/>
    </source>
</evidence>
<dbReference type="Proteomes" id="UP001165079">
    <property type="component" value="Unassembled WGS sequence"/>
</dbReference>
<dbReference type="SUPFAM" id="SSF54637">
    <property type="entry name" value="Thioesterase/thiol ester dehydrase-isomerase"/>
    <property type="match status" value="1"/>
</dbReference>
<gene>
    <name evidence="2" type="ORF">Afil01_26370</name>
</gene>
<dbReference type="Pfam" id="PF03756">
    <property type="entry name" value="AfsA"/>
    <property type="match status" value="1"/>
</dbReference>
<evidence type="ECO:0000259" key="1">
    <source>
        <dbReference type="Pfam" id="PF03756"/>
    </source>
</evidence>
<dbReference type="InterPro" id="IPR005509">
    <property type="entry name" value="AfsA_hotdog_dom"/>
</dbReference>